<sequence length="418" mass="44938">MLKKKLLALFVSAMMVLSLAGCTTPQNAQAKTQTQAVQVNQKTQVAQAKPVQTQSKPVTKPAAKPAATPATTGKLVISFIDVGQGDSILVQAPSGKTMLVDAGVPEMGSRVVSYIRSRNVKKIDVLVATHPHNDHIGGMPDVINSLGIGSVYMPKASTNTYSFEKLLTTIKHKGLTVKTAKAGVVLDLGSGITAKMLAPNSTYYDDLNNYSAVIKITYGKTSFLLTGDAEVQSEQEMLKAGYDLKADVLKIGHHGSAYSTSLAFLNAVKPKYAVISVGKNNDYGHPAQVTMNRLKYYKIPVYRTDENGTIVATSDSKTITFNVKPGDYTPGNKSGSTNTSSSKPSTSTVQSLPYGYYGEPGKVYVDSSGRGLIKGNINSKGEKIYHIPGDPWYDRTKAERWFKTEAEAQAAGFRPPKK</sequence>
<dbReference type="RefSeq" id="WP_073346664.1">
    <property type="nucleotide sequence ID" value="NZ_FQVH01000075.1"/>
</dbReference>
<accession>A0A1M5FQB2</accession>
<dbReference type="SMART" id="SM00849">
    <property type="entry name" value="Lactamase_B"/>
    <property type="match status" value="1"/>
</dbReference>
<feature type="compositionally biased region" description="Low complexity" evidence="1">
    <location>
        <begin position="329"/>
        <end position="348"/>
    </location>
</feature>
<dbReference type="InterPro" id="IPR001279">
    <property type="entry name" value="Metallo-B-lactamas"/>
</dbReference>
<feature type="chain" id="PRO_5038397546" evidence="2">
    <location>
        <begin position="21"/>
        <end position="418"/>
    </location>
</feature>
<dbReference type="EMBL" id="FQVH01000075">
    <property type="protein sequence ID" value="SHF93740.1"/>
    <property type="molecule type" value="Genomic_DNA"/>
</dbReference>
<proteinExistence type="predicted"/>
<reference evidence="4 5" key="1">
    <citation type="submission" date="2016-11" db="EMBL/GenBank/DDBJ databases">
        <authorList>
            <person name="Jaros S."/>
            <person name="Januszkiewicz K."/>
            <person name="Wedrychowicz H."/>
        </authorList>
    </citation>
    <scope>NUCLEOTIDE SEQUENCE [LARGE SCALE GENOMIC DNA]</scope>
    <source>
        <strain evidence="4 5">DSM 17918</strain>
    </source>
</reference>
<evidence type="ECO:0000256" key="2">
    <source>
        <dbReference type="SAM" id="SignalP"/>
    </source>
</evidence>
<feature type="compositionally biased region" description="Low complexity" evidence="1">
    <location>
        <begin position="56"/>
        <end position="66"/>
    </location>
</feature>
<feature type="region of interest" description="Disordered" evidence="1">
    <location>
        <begin position="44"/>
        <end position="66"/>
    </location>
</feature>
<dbReference type="PANTHER" id="PTHR30619">
    <property type="entry name" value="DNA INTERNALIZATION/COMPETENCE PROTEIN COMEC/REC2"/>
    <property type="match status" value="1"/>
</dbReference>
<evidence type="ECO:0000313" key="4">
    <source>
        <dbReference type="EMBL" id="SHF93740.1"/>
    </source>
</evidence>
<keyword evidence="4" id="KW-0378">Hydrolase</keyword>
<name>A0A1M5FQB2_9THEO</name>
<dbReference type="InterPro" id="IPR036866">
    <property type="entry name" value="RibonucZ/Hydroxyglut_hydro"/>
</dbReference>
<dbReference type="PROSITE" id="PS51257">
    <property type="entry name" value="PROKAR_LIPOPROTEIN"/>
    <property type="match status" value="1"/>
</dbReference>
<protein>
    <submittedName>
        <fullName evidence="4">Metal-dependent hydrolase, beta-lactamase superfamily II</fullName>
    </submittedName>
</protein>
<keyword evidence="5" id="KW-1185">Reference proteome</keyword>
<gene>
    <name evidence="4" type="ORF">SAMN02746089_02794</name>
</gene>
<dbReference type="CDD" id="cd07731">
    <property type="entry name" value="ComA-like_MBL-fold"/>
    <property type="match status" value="1"/>
</dbReference>
<organism evidence="4 5">
    <name type="scientific">Caldanaerobius fijiensis DSM 17918</name>
    <dbReference type="NCBI Taxonomy" id="1121256"/>
    <lineage>
        <taxon>Bacteria</taxon>
        <taxon>Bacillati</taxon>
        <taxon>Bacillota</taxon>
        <taxon>Clostridia</taxon>
        <taxon>Thermoanaerobacterales</taxon>
        <taxon>Thermoanaerobacteraceae</taxon>
        <taxon>Caldanaerobius</taxon>
    </lineage>
</organism>
<dbReference type="AlphaFoldDB" id="A0A1M5FQB2"/>
<dbReference type="SUPFAM" id="SSF56281">
    <property type="entry name" value="Metallo-hydrolase/oxidoreductase"/>
    <property type="match status" value="1"/>
</dbReference>
<dbReference type="InterPro" id="IPR052159">
    <property type="entry name" value="Competence_DNA_uptake"/>
</dbReference>
<feature type="signal peptide" evidence="2">
    <location>
        <begin position="1"/>
        <end position="20"/>
    </location>
</feature>
<keyword evidence="2" id="KW-0732">Signal</keyword>
<evidence type="ECO:0000256" key="1">
    <source>
        <dbReference type="SAM" id="MobiDB-lite"/>
    </source>
</evidence>
<dbReference type="PANTHER" id="PTHR30619:SF7">
    <property type="entry name" value="BETA-LACTAMASE DOMAIN PROTEIN"/>
    <property type="match status" value="1"/>
</dbReference>
<evidence type="ECO:0000313" key="5">
    <source>
        <dbReference type="Proteomes" id="UP000184088"/>
    </source>
</evidence>
<dbReference type="OrthoDB" id="9761531at2"/>
<dbReference type="GO" id="GO:0016787">
    <property type="term" value="F:hydrolase activity"/>
    <property type="evidence" value="ECO:0007669"/>
    <property type="project" value="UniProtKB-KW"/>
</dbReference>
<dbReference type="Gene3D" id="3.60.15.10">
    <property type="entry name" value="Ribonuclease Z/Hydroxyacylglutathione hydrolase-like"/>
    <property type="match status" value="1"/>
</dbReference>
<feature type="domain" description="Metallo-beta-lactamase" evidence="3">
    <location>
        <begin position="84"/>
        <end position="279"/>
    </location>
</feature>
<dbReference type="Proteomes" id="UP000184088">
    <property type="component" value="Unassembled WGS sequence"/>
</dbReference>
<feature type="region of interest" description="Disordered" evidence="1">
    <location>
        <begin position="323"/>
        <end position="353"/>
    </location>
</feature>
<evidence type="ECO:0000259" key="3">
    <source>
        <dbReference type="SMART" id="SM00849"/>
    </source>
</evidence>
<dbReference type="InterPro" id="IPR035681">
    <property type="entry name" value="ComA-like_MBL"/>
</dbReference>
<dbReference type="Pfam" id="PF00753">
    <property type="entry name" value="Lactamase_B"/>
    <property type="match status" value="1"/>
</dbReference>